<name>A0A1V4HZ56_NITVU</name>
<comment type="caution">
    <text evidence="1">The sequence shown here is derived from an EMBL/GenBank/DDBJ whole genome shotgun (WGS) entry which is preliminary data.</text>
</comment>
<keyword evidence="2" id="KW-1185">Reference proteome</keyword>
<dbReference type="AlphaFoldDB" id="A0A1V4HZ56"/>
<dbReference type="EMBL" id="MWPQ01000036">
    <property type="protein sequence ID" value="OPH83268.1"/>
    <property type="molecule type" value="Genomic_DNA"/>
</dbReference>
<dbReference type="Proteomes" id="UP000189940">
    <property type="component" value="Unassembled WGS sequence"/>
</dbReference>
<reference evidence="1 2" key="1">
    <citation type="submission" date="2017-02" db="EMBL/GenBank/DDBJ databases">
        <title>Genome sequence of the nitrite-oxidizing bacterium Nitrobacter vulgaris strain Ab1.</title>
        <authorList>
            <person name="Mellbye B.L."/>
            <person name="Davis E.W."/>
            <person name="Spieck E."/>
            <person name="Chang J.H."/>
            <person name="Bottomley P.J."/>
            <person name="Sayavedra-Soto L.A."/>
        </authorList>
    </citation>
    <scope>NUCLEOTIDE SEQUENCE [LARGE SCALE GENOMIC DNA]</scope>
    <source>
        <strain evidence="1 2">Ab1</strain>
    </source>
</reference>
<feature type="non-terminal residue" evidence="1">
    <location>
        <position position="96"/>
    </location>
</feature>
<organism evidence="1 2">
    <name type="scientific">Nitrobacter vulgaris</name>
    <dbReference type="NCBI Taxonomy" id="29421"/>
    <lineage>
        <taxon>Bacteria</taxon>
        <taxon>Pseudomonadati</taxon>
        <taxon>Pseudomonadota</taxon>
        <taxon>Alphaproteobacteria</taxon>
        <taxon>Hyphomicrobiales</taxon>
        <taxon>Nitrobacteraceae</taxon>
        <taxon>Nitrobacter</taxon>
    </lineage>
</organism>
<gene>
    <name evidence="1" type="ORF">B2M20_08285</name>
</gene>
<sequence length="96" mass="9172">MHKDWEQRLKDSPVAADTLVWAEVADTWAVAAGVAGITWAWVEAGAAAVLAGPAAGGGGGGGGGVFLGGGGWGGGGGGGGGGAGQYFGFKKQRGWG</sequence>
<protein>
    <submittedName>
        <fullName evidence="1">Uncharacterized protein</fullName>
    </submittedName>
</protein>
<accession>A0A1V4HZ56</accession>
<evidence type="ECO:0000313" key="1">
    <source>
        <dbReference type="EMBL" id="OPH83268.1"/>
    </source>
</evidence>
<proteinExistence type="predicted"/>
<evidence type="ECO:0000313" key="2">
    <source>
        <dbReference type="Proteomes" id="UP000189940"/>
    </source>
</evidence>